<dbReference type="GO" id="GO:0008658">
    <property type="term" value="F:penicillin binding"/>
    <property type="evidence" value="ECO:0007669"/>
    <property type="project" value="InterPro"/>
</dbReference>
<dbReference type="GO" id="GO:0071555">
    <property type="term" value="P:cell wall organization"/>
    <property type="evidence" value="ECO:0007669"/>
    <property type="project" value="TreeGrafter"/>
</dbReference>
<proteinExistence type="predicted"/>
<dbReference type="GO" id="GO:0005886">
    <property type="term" value="C:plasma membrane"/>
    <property type="evidence" value="ECO:0007669"/>
    <property type="project" value="TreeGrafter"/>
</dbReference>
<name>A0A921MJS5_9FIRM</name>
<dbReference type="Pfam" id="PF00905">
    <property type="entry name" value="Transpeptidase"/>
    <property type="match status" value="1"/>
</dbReference>
<dbReference type="InterPro" id="IPR001460">
    <property type="entry name" value="PCN-bd_Tpept"/>
</dbReference>
<dbReference type="AlphaFoldDB" id="A0A921MJS5"/>
<dbReference type="PANTHER" id="PTHR30627">
    <property type="entry name" value="PEPTIDOGLYCAN D,D-TRANSPEPTIDASE"/>
    <property type="match status" value="1"/>
</dbReference>
<reference evidence="2" key="1">
    <citation type="journal article" date="2021" name="PeerJ">
        <title>Extensive microbial diversity within the chicken gut microbiome revealed by metagenomics and culture.</title>
        <authorList>
            <person name="Gilroy R."/>
            <person name="Ravi A."/>
            <person name="Getino M."/>
            <person name="Pursley I."/>
            <person name="Horton D.L."/>
            <person name="Alikhan N.F."/>
            <person name="Baker D."/>
            <person name="Gharbi K."/>
            <person name="Hall N."/>
            <person name="Watson M."/>
            <person name="Adriaenssens E.M."/>
            <person name="Foster-Nyarko E."/>
            <person name="Jarju S."/>
            <person name="Secka A."/>
            <person name="Antonio M."/>
            <person name="Oren A."/>
            <person name="Chaudhuri R.R."/>
            <person name="La Ragione R."/>
            <person name="Hildebrand F."/>
            <person name="Pallen M.J."/>
        </authorList>
    </citation>
    <scope>NUCLEOTIDE SEQUENCE</scope>
    <source>
        <strain evidence="2">CHK179-5677</strain>
    </source>
</reference>
<dbReference type="EMBL" id="DYUC01000020">
    <property type="protein sequence ID" value="HJG85863.1"/>
    <property type="molecule type" value="Genomic_DNA"/>
</dbReference>
<dbReference type="GO" id="GO:0071972">
    <property type="term" value="F:peptidoglycan L,D-transpeptidase activity"/>
    <property type="evidence" value="ECO:0007669"/>
    <property type="project" value="TreeGrafter"/>
</dbReference>
<feature type="domain" description="Penicillin-binding protein transpeptidase" evidence="1">
    <location>
        <begin position="149"/>
        <end position="452"/>
    </location>
</feature>
<gene>
    <name evidence="2" type="ORF">K8V01_02360</name>
</gene>
<evidence type="ECO:0000313" key="3">
    <source>
        <dbReference type="Proteomes" id="UP000760668"/>
    </source>
</evidence>
<evidence type="ECO:0000259" key="1">
    <source>
        <dbReference type="Pfam" id="PF00905"/>
    </source>
</evidence>
<dbReference type="InterPro" id="IPR012338">
    <property type="entry name" value="Beta-lactam/transpept-like"/>
</dbReference>
<protein>
    <submittedName>
        <fullName evidence="2">Penicillin-binding protein</fullName>
    </submittedName>
</protein>
<dbReference type="InterPro" id="IPR050515">
    <property type="entry name" value="Beta-lactam/transpept"/>
</dbReference>
<dbReference type="SUPFAM" id="SSF56601">
    <property type="entry name" value="beta-lactamase/transpeptidase-like"/>
    <property type="match status" value="1"/>
</dbReference>
<dbReference type="Gene3D" id="3.90.1310.10">
    <property type="entry name" value="Penicillin-binding protein 2a (Domain 2)"/>
    <property type="match status" value="1"/>
</dbReference>
<accession>A0A921MJS5</accession>
<sequence length="457" mass="48425">MKRIEKRAGVCLILAAALVLGLCFYVLRYVIYGGKWVSLAANRHLYNSAGQLSVGRVLDRDGDVLSWADEDGSRRYYDGETVRKATLHAVGDAEGKIGTGALVAFADQLSGYNLITGAYSLQGTGNDLYLTLDARYNYIAYNALNGRKGAVGVYNYETGEILCMVSTPTFDPANPPVIEEGDEQYDGVYINRFLSGTFVPGSVFKTVTLAAAIENIPDLFERTWTCTGSTQVGEGTVTCPYAHGEMDIYGALASSCNGVFAQLAVELGPEMMTAYAEKAGLTSSYQVSGISTAKGRFDLSDAAVNDQGWAGVGQYSDAVNPCALMVYMGAIANGGRAAVPQLVLRTENSLGWNLSPYFKHNTGRLIEAGTAEILADMMARNVTETYGASRFPNMDICAKSGTAEVGGGKAPNAWFAGFLRGEDTPYAFVVVVENGGSGADAAGSVAAQVLDAVVNGY</sequence>
<organism evidence="2 3">
    <name type="scientific">Pseudoflavonifractor capillosus</name>
    <dbReference type="NCBI Taxonomy" id="106588"/>
    <lineage>
        <taxon>Bacteria</taxon>
        <taxon>Bacillati</taxon>
        <taxon>Bacillota</taxon>
        <taxon>Clostridia</taxon>
        <taxon>Eubacteriales</taxon>
        <taxon>Oscillospiraceae</taxon>
        <taxon>Pseudoflavonifractor</taxon>
    </lineage>
</organism>
<evidence type="ECO:0000313" key="2">
    <source>
        <dbReference type="EMBL" id="HJG85863.1"/>
    </source>
</evidence>
<dbReference type="Gene3D" id="3.40.710.10">
    <property type="entry name" value="DD-peptidase/beta-lactamase superfamily"/>
    <property type="match status" value="1"/>
</dbReference>
<dbReference type="Proteomes" id="UP000760668">
    <property type="component" value="Unassembled WGS sequence"/>
</dbReference>
<dbReference type="PANTHER" id="PTHR30627:SF24">
    <property type="entry name" value="PENICILLIN-BINDING PROTEIN 4B"/>
    <property type="match status" value="1"/>
</dbReference>
<dbReference type="RefSeq" id="WP_295369571.1">
    <property type="nucleotide sequence ID" value="NZ_DYUC01000020.1"/>
</dbReference>
<reference evidence="2" key="2">
    <citation type="submission" date="2021-09" db="EMBL/GenBank/DDBJ databases">
        <authorList>
            <person name="Gilroy R."/>
        </authorList>
    </citation>
    <scope>NUCLEOTIDE SEQUENCE</scope>
    <source>
        <strain evidence="2">CHK179-5677</strain>
    </source>
</reference>
<comment type="caution">
    <text evidence="2">The sequence shown here is derived from an EMBL/GenBank/DDBJ whole genome shotgun (WGS) entry which is preliminary data.</text>
</comment>